<evidence type="ECO:0000313" key="6">
    <source>
        <dbReference type="EMBL" id="ACH39761.1"/>
    </source>
</evidence>
<keyword evidence="3" id="KW-0238">DNA-binding</keyword>
<organism evidence="6 7">
    <name type="scientific">Citrifermentans bemidjiense (strain ATCC BAA-1014 / DSM 16622 / JCM 12645 / Bem)</name>
    <name type="common">Geobacter bemidjiensis</name>
    <dbReference type="NCBI Taxonomy" id="404380"/>
    <lineage>
        <taxon>Bacteria</taxon>
        <taxon>Pseudomonadati</taxon>
        <taxon>Thermodesulfobacteriota</taxon>
        <taxon>Desulfuromonadia</taxon>
        <taxon>Geobacterales</taxon>
        <taxon>Geobacteraceae</taxon>
        <taxon>Citrifermentans</taxon>
    </lineage>
</organism>
<dbReference type="Proteomes" id="UP000008825">
    <property type="component" value="Chromosome"/>
</dbReference>
<accession>B5EHW2</accession>
<dbReference type="InterPro" id="IPR005119">
    <property type="entry name" value="LysR_subst-bd"/>
</dbReference>
<dbReference type="PANTHER" id="PTHR30126:SF81">
    <property type="entry name" value="HTH-TYPE TRANSCRIPTIONAL REGULATOR ILVY"/>
    <property type="match status" value="1"/>
</dbReference>
<keyword evidence="7" id="KW-1185">Reference proteome</keyword>
<dbReference type="PANTHER" id="PTHR30126">
    <property type="entry name" value="HTH-TYPE TRANSCRIPTIONAL REGULATOR"/>
    <property type="match status" value="1"/>
</dbReference>
<reference evidence="6 7" key="1">
    <citation type="submission" date="2008-07" db="EMBL/GenBank/DDBJ databases">
        <title>Complete sequence of Geobacter bemidjiensis BEM.</title>
        <authorList>
            <consortium name="US DOE Joint Genome Institute"/>
            <person name="Lucas S."/>
            <person name="Copeland A."/>
            <person name="Lapidus A."/>
            <person name="Glavina del Rio T."/>
            <person name="Dalin E."/>
            <person name="Tice H."/>
            <person name="Bruce D."/>
            <person name="Goodwin L."/>
            <person name="Pitluck S."/>
            <person name="Kiss H."/>
            <person name="Brettin T."/>
            <person name="Detter J.C."/>
            <person name="Han C."/>
            <person name="Kuske C.R."/>
            <person name="Schmutz J."/>
            <person name="Larimer F."/>
            <person name="Land M."/>
            <person name="Hauser L."/>
            <person name="Kyrpides N."/>
            <person name="Lykidis A."/>
            <person name="Lovley D."/>
            <person name="Richardson P."/>
        </authorList>
    </citation>
    <scope>NUCLEOTIDE SEQUENCE [LARGE SCALE GENOMIC DNA]</scope>
    <source>
        <strain evidence="7">ATCC BAA-1014 / DSM 16622 / JCM 12645 / Bem</strain>
    </source>
</reference>
<dbReference type="FunFam" id="1.10.10.10:FF:000001">
    <property type="entry name" value="LysR family transcriptional regulator"/>
    <property type="match status" value="1"/>
</dbReference>
<dbReference type="eggNOG" id="COG0583">
    <property type="taxonomic scope" value="Bacteria"/>
</dbReference>
<proteinExistence type="inferred from homology"/>
<dbReference type="Gene3D" id="1.10.10.10">
    <property type="entry name" value="Winged helix-like DNA-binding domain superfamily/Winged helix DNA-binding domain"/>
    <property type="match status" value="1"/>
</dbReference>
<dbReference type="InterPro" id="IPR036388">
    <property type="entry name" value="WH-like_DNA-bd_sf"/>
</dbReference>
<dbReference type="STRING" id="404380.Gbem_2757"/>
<comment type="similarity">
    <text evidence="1">Belongs to the LysR transcriptional regulatory family.</text>
</comment>
<dbReference type="EMBL" id="CP001124">
    <property type="protein sequence ID" value="ACH39761.1"/>
    <property type="molecule type" value="Genomic_DNA"/>
</dbReference>
<dbReference type="CDD" id="cd08430">
    <property type="entry name" value="PBP2_IlvY"/>
    <property type="match status" value="1"/>
</dbReference>
<dbReference type="InterPro" id="IPR036390">
    <property type="entry name" value="WH_DNA-bd_sf"/>
</dbReference>
<dbReference type="PROSITE" id="PS50931">
    <property type="entry name" value="HTH_LYSR"/>
    <property type="match status" value="1"/>
</dbReference>
<dbReference type="SUPFAM" id="SSF46785">
    <property type="entry name" value="Winged helix' DNA-binding domain"/>
    <property type="match status" value="1"/>
</dbReference>
<dbReference type="Pfam" id="PF00126">
    <property type="entry name" value="HTH_1"/>
    <property type="match status" value="1"/>
</dbReference>
<sequence>MVLMDAMDNLELMITRGQNMDLRELEVFLTVAETLHFGRASQACNLSPSALTRTIQRMEEQLEQPLFLRDNRTVTLSPAGERLKSYARLCLQEWQSFRAAIKDEQSVAGTLSIYASITAVYSLLPELLESYREKYPEVQLELRTGAAEQAVTQVQNGEIDLAVAALPDRHSSNLEFLPIATIPLIFIAPRHAIAADVPQEGGELDLSRAPLVLPQTGLSRRRLDQWLKEHRISPNITSEVSGNEAIIAMVRLGCGVGIVPQLVLERSPFRDEVAVLEKAPSLKPYEVGLCCGRRNLQRPSVKAFWQLAEKQSINQKKVTQRRKGAK</sequence>
<keyword evidence="2" id="KW-0805">Transcription regulation</keyword>
<dbReference type="InterPro" id="IPR037404">
    <property type="entry name" value="IlvY_PBP2"/>
</dbReference>
<dbReference type="GO" id="GO:0003700">
    <property type="term" value="F:DNA-binding transcription factor activity"/>
    <property type="evidence" value="ECO:0007669"/>
    <property type="project" value="InterPro"/>
</dbReference>
<feature type="domain" description="HTH lysR-type" evidence="5">
    <location>
        <begin position="20"/>
        <end position="77"/>
    </location>
</feature>
<dbReference type="Pfam" id="PF03466">
    <property type="entry name" value="LysR_substrate"/>
    <property type="match status" value="1"/>
</dbReference>
<evidence type="ECO:0000256" key="4">
    <source>
        <dbReference type="ARBA" id="ARBA00023163"/>
    </source>
</evidence>
<dbReference type="NCBIfam" id="NF008722">
    <property type="entry name" value="PRK11716.1"/>
    <property type="match status" value="1"/>
</dbReference>
<dbReference type="GO" id="GO:0000976">
    <property type="term" value="F:transcription cis-regulatory region binding"/>
    <property type="evidence" value="ECO:0007669"/>
    <property type="project" value="TreeGrafter"/>
</dbReference>
<dbReference type="InterPro" id="IPR000847">
    <property type="entry name" value="LysR_HTH_N"/>
</dbReference>
<dbReference type="Gene3D" id="3.40.190.290">
    <property type="match status" value="1"/>
</dbReference>
<dbReference type="HOGENOM" id="CLU_039613_6_1_7"/>
<dbReference type="AlphaFoldDB" id="B5EHW2"/>
<protein>
    <submittedName>
        <fullName evidence="6">Helix-turn-helix transcriptional regulator, IlvY family</fullName>
    </submittedName>
</protein>
<evidence type="ECO:0000313" key="7">
    <source>
        <dbReference type="Proteomes" id="UP000008825"/>
    </source>
</evidence>
<evidence type="ECO:0000259" key="5">
    <source>
        <dbReference type="PROSITE" id="PS50931"/>
    </source>
</evidence>
<keyword evidence="4" id="KW-0804">Transcription</keyword>
<name>B5EHW2_CITBB</name>
<evidence type="ECO:0000256" key="3">
    <source>
        <dbReference type="ARBA" id="ARBA00023125"/>
    </source>
</evidence>
<gene>
    <name evidence="6" type="primary">ilvY</name>
    <name evidence="6" type="ordered locus">Gbem_2757</name>
</gene>
<dbReference type="SUPFAM" id="SSF53850">
    <property type="entry name" value="Periplasmic binding protein-like II"/>
    <property type="match status" value="1"/>
</dbReference>
<evidence type="ECO:0000256" key="1">
    <source>
        <dbReference type="ARBA" id="ARBA00009437"/>
    </source>
</evidence>
<reference evidence="6 7" key="2">
    <citation type="journal article" date="2010" name="BMC Genomics">
        <title>The genome of Geobacter bemidjiensis, exemplar for the subsurface clade of Geobacter species that predominate in Fe(III)-reducing subsurface environments.</title>
        <authorList>
            <person name="Aklujkar M."/>
            <person name="Young N.D."/>
            <person name="Holmes D."/>
            <person name="Chavan M."/>
            <person name="Risso C."/>
            <person name="Kiss H.E."/>
            <person name="Han C.S."/>
            <person name="Land M.L."/>
            <person name="Lovley D.R."/>
        </authorList>
    </citation>
    <scope>NUCLEOTIDE SEQUENCE [LARGE SCALE GENOMIC DNA]</scope>
    <source>
        <strain evidence="7">ATCC BAA-1014 / DSM 16622 / JCM 12645 / Bem</strain>
    </source>
</reference>
<dbReference type="KEGG" id="gbm:Gbem_2757"/>
<evidence type="ECO:0000256" key="2">
    <source>
        <dbReference type="ARBA" id="ARBA00023015"/>
    </source>
</evidence>